<dbReference type="GO" id="GO:0008839">
    <property type="term" value="F:4-hydroxy-tetrahydrodipicolinate reductase"/>
    <property type="evidence" value="ECO:0007669"/>
    <property type="project" value="InterPro"/>
</dbReference>
<evidence type="ECO:0000313" key="1">
    <source>
        <dbReference type="EMBL" id="CAI0546985.1"/>
    </source>
</evidence>
<comment type="caution">
    <text evidence="1">The sequence shown here is derived from an EMBL/GenBank/DDBJ whole genome shotgun (WGS) entry which is preliminary data.</text>
</comment>
<dbReference type="PANTHER" id="PTHR20836:SF6">
    <property type="entry name" value="DIHYDRODIPICOLINATE REDUCTASE-LIKE PROTEIN CRR1, CHLOROPLASTIC"/>
    <property type="match status" value="1"/>
</dbReference>
<accession>A0AAV0QNH3</accession>
<sequence length="196" mass="21410">MESLSCHFQFTFHGVSKNVKARSSSSVSCSIQPTQSNIKVYGSEHGAAKEIGRAAVLTVTKARGMEVAGAVDTILSEKIFERRRAFGMRSVVYVPRIKVDTWFSNLQGCLVAPPLSIRSIVLQRAAISASFHYNNVEIGESAADATDLPSADAVQIAQKTSPIWGRRFYSVKHDITGVQSLMPGLILAIRKVIRLM</sequence>
<reference evidence="1" key="1">
    <citation type="submission" date="2022-08" db="EMBL/GenBank/DDBJ databases">
        <authorList>
            <person name="Gutierrez-Valencia J."/>
        </authorList>
    </citation>
    <scope>NUCLEOTIDE SEQUENCE</scope>
</reference>
<organism evidence="1 2">
    <name type="scientific">Linum tenue</name>
    <dbReference type="NCBI Taxonomy" id="586396"/>
    <lineage>
        <taxon>Eukaryota</taxon>
        <taxon>Viridiplantae</taxon>
        <taxon>Streptophyta</taxon>
        <taxon>Embryophyta</taxon>
        <taxon>Tracheophyta</taxon>
        <taxon>Spermatophyta</taxon>
        <taxon>Magnoliopsida</taxon>
        <taxon>eudicotyledons</taxon>
        <taxon>Gunneridae</taxon>
        <taxon>Pentapetalae</taxon>
        <taxon>rosids</taxon>
        <taxon>fabids</taxon>
        <taxon>Malpighiales</taxon>
        <taxon>Linaceae</taxon>
        <taxon>Linum</taxon>
    </lineage>
</organism>
<dbReference type="AlphaFoldDB" id="A0AAV0QNH3"/>
<dbReference type="InterPro" id="IPR023940">
    <property type="entry name" value="DHDPR_bac"/>
</dbReference>
<dbReference type="PANTHER" id="PTHR20836">
    <property type="entry name" value="DIHYDRODIPICOLINATE REDUCTASE"/>
    <property type="match status" value="1"/>
</dbReference>
<dbReference type="Proteomes" id="UP001154282">
    <property type="component" value="Unassembled WGS sequence"/>
</dbReference>
<dbReference type="EMBL" id="CAMGYJ010000010">
    <property type="protein sequence ID" value="CAI0546985.1"/>
    <property type="molecule type" value="Genomic_DNA"/>
</dbReference>
<evidence type="ECO:0000313" key="2">
    <source>
        <dbReference type="Proteomes" id="UP001154282"/>
    </source>
</evidence>
<protein>
    <submittedName>
        <fullName evidence="1">Uncharacterized protein</fullName>
    </submittedName>
</protein>
<keyword evidence="2" id="KW-1185">Reference proteome</keyword>
<dbReference type="SUPFAM" id="SSF55347">
    <property type="entry name" value="Glyceraldehyde-3-phosphate dehydrogenase-like, C-terminal domain"/>
    <property type="match status" value="1"/>
</dbReference>
<dbReference type="GO" id="GO:0009570">
    <property type="term" value="C:chloroplast stroma"/>
    <property type="evidence" value="ECO:0007669"/>
    <property type="project" value="TreeGrafter"/>
</dbReference>
<feature type="non-terminal residue" evidence="1">
    <location>
        <position position="196"/>
    </location>
</feature>
<gene>
    <name evidence="1" type="ORF">LITE_LOCUS44189</name>
</gene>
<dbReference type="GO" id="GO:0009089">
    <property type="term" value="P:lysine biosynthetic process via diaminopimelate"/>
    <property type="evidence" value="ECO:0007669"/>
    <property type="project" value="InterPro"/>
</dbReference>
<proteinExistence type="predicted"/>
<name>A0AAV0QNH3_9ROSI</name>